<name>A0A430FJM8_9BIFI</name>
<dbReference type="RefSeq" id="WP_125968957.1">
    <property type="nucleotide sequence ID" value="NZ_QXGK01000020.1"/>
</dbReference>
<proteinExistence type="predicted"/>
<accession>A0A430FJM8</accession>
<protein>
    <submittedName>
        <fullName evidence="1">Uncharacterized protein</fullName>
    </submittedName>
</protein>
<comment type="caution">
    <text evidence="1">The sequence shown here is derived from an EMBL/GenBank/DDBJ whole genome shotgun (WGS) entry which is preliminary data.</text>
</comment>
<evidence type="ECO:0000313" key="1">
    <source>
        <dbReference type="EMBL" id="RSX53036.1"/>
    </source>
</evidence>
<organism evidence="1 2">
    <name type="scientific">Bifidobacterium samirii</name>
    <dbReference type="NCBI Taxonomy" id="2306974"/>
    <lineage>
        <taxon>Bacteria</taxon>
        <taxon>Bacillati</taxon>
        <taxon>Actinomycetota</taxon>
        <taxon>Actinomycetes</taxon>
        <taxon>Bifidobacteriales</taxon>
        <taxon>Bifidobacteriaceae</taxon>
        <taxon>Bifidobacterium</taxon>
    </lineage>
</organism>
<gene>
    <name evidence="1" type="ORF">D2E24_1707</name>
</gene>
<dbReference type="AlphaFoldDB" id="A0A430FJM8"/>
<sequence>MTLLHDGRRVDAVCLQGRTVGMCAQGRVVVPAHRLTVRPSTRGYGVADLLDRGRHVATQILQWPLLSSNSSPDTYPIPQTEAAGTRTFLDGGGLQFDAGYSPYPLKCRQNSKWSKADAWEGVDKVTAFTVFELLTEIDPTAAHPVMSMMWNNTSASPAQTVDEIDLSEPGYYVAAREFDVIHNPAGSLMVSFSTMFAWDKAKRPGVWRVWAQGVIPSDEYAAMRACGVECFGPQGIRKIGGGAS</sequence>
<dbReference type="Proteomes" id="UP000287470">
    <property type="component" value="Unassembled WGS sequence"/>
</dbReference>
<keyword evidence="2" id="KW-1185">Reference proteome</keyword>
<evidence type="ECO:0000313" key="2">
    <source>
        <dbReference type="Proteomes" id="UP000287470"/>
    </source>
</evidence>
<reference evidence="1 2" key="1">
    <citation type="submission" date="2018-09" db="EMBL/GenBank/DDBJ databases">
        <title>Characterization of the phylogenetic diversity of five novel species belonging to the genus Bifidobacterium.</title>
        <authorList>
            <person name="Lugli G.A."/>
            <person name="Duranti S."/>
            <person name="Milani C."/>
        </authorList>
    </citation>
    <scope>NUCLEOTIDE SEQUENCE [LARGE SCALE GENOMIC DNA]</scope>
    <source>
        <strain evidence="1 2">2033B</strain>
    </source>
</reference>
<dbReference type="EMBL" id="QXGK01000020">
    <property type="protein sequence ID" value="RSX53036.1"/>
    <property type="molecule type" value="Genomic_DNA"/>
</dbReference>